<evidence type="ECO:0000313" key="2">
    <source>
        <dbReference type="Proteomes" id="UP000683424"/>
    </source>
</evidence>
<accession>A0A8F2XXH3</accession>
<gene>
    <name evidence="1" type="ORF">vBVpPBT1011_0025</name>
</gene>
<dbReference type="Proteomes" id="UP000683424">
    <property type="component" value="Segment"/>
</dbReference>
<proteinExistence type="predicted"/>
<dbReference type="EMBL" id="MW009675">
    <property type="protein sequence ID" value="QWX10224.1"/>
    <property type="molecule type" value="Genomic_DNA"/>
</dbReference>
<sequence>MKQQKCSPVEMRKNLEAVEIYKQYGIDFVAVPVGGEFSKKKLIMIAMQQLEDLENE</sequence>
<organism evidence="1 2">
    <name type="scientific">Vibrio phage vB_VpP_BT-1011</name>
    <dbReference type="NCBI Taxonomy" id="2799672"/>
    <lineage>
        <taxon>Viruses</taxon>
        <taxon>Duplodnaviria</taxon>
        <taxon>Heunggongvirae</taxon>
        <taxon>Uroviricota</taxon>
        <taxon>Caudoviricetes</taxon>
        <taxon>Tieomvirus</taxon>
        <taxon>Tieomvirus BT1011</taxon>
    </lineage>
</organism>
<reference evidence="1" key="1">
    <citation type="submission" date="2020-09" db="EMBL/GenBank/DDBJ databases">
        <authorList>
            <person name="Gao C."/>
            <person name="Qiu Z."/>
        </authorList>
    </citation>
    <scope>NUCLEOTIDE SEQUENCE</scope>
</reference>
<dbReference type="Pfam" id="PF07131">
    <property type="entry name" value="DUF1382"/>
    <property type="match status" value="1"/>
</dbReference>
<protein>
    <submittedName>
        <fullName evidence="1">Uncharacterized protein</fullName>
    </submittedName>
</protein>
<dbReference type="InterPro" id="IPR009814">
    <property type="entry name" value="Phage_lambda_Xis_Q38267"/>
</dbReference>
<evidence type="ECO:0000313" key="1">
    <source>
        <dbReference type="EMBL" id="QWX10224.1"/>
    </source>
</evidence>
<keyword evidence="2" id="KW-1185">Reference proteome</keyword>
<name>A0A8F2XXH3_9CAUD</name>